<evidence type="ECO:0000313" key="3">
    <source>
        <dbReference type="Proteomes" id="UP000316213"/>
    </source>
</evidence>
<dbReference type="OrthoDB" id="241541at2"/>
<evidence type="ECO:0000313" key="2">
    <source>
        <dbReference type="EMBL" id="TWU03801.1"/>
    </source>
</evidence>
<reference evidence="2 3" key="1">
    <citation type="submission" date="2019-02" db="EMBL/GenBank/DDBJ databases">
        <title>Deep-cultivation of Planctomycetes and their phenomic and genomic characterization uncovers novel biology.</title>
        <authorList>
            <person name="Wiegand S."/>
            <person name="Jogler M."/>
            <person name="Boedeker C."/>
            <person name="Pinto D."/>
            <person name="Vollmers J."/>
            <person name="Rivas-Marin E."/>
            <person name="Kohn T."/>
            <person name="Peeters S.H."/>
            <person name="Heuer A."/>
            <person name="Rast P."/>
            <person name="Oberbeckmann S."/>
            <person name="Bunk B."/>
            <person name="Jeske O."/>
            <person name="Meyerdierks A."/>
            <person name="Storesund J.E."/>
            <person name="Kallscheuer N."/>
            <person name="Luecker S."/>
            <person name="Lage O.M."/>
            <person name="Pohl T."/>
            <person name="Merkel B.J."/>
            <person name="Hornburger P."/>
            <person name="Mueller R.-W."/>
            <person name="Bruemmer F."/>
            <person name="Labrenz M."/>
            <person name="Spormann A.M."/>
            <person name="Op Den Camp H."/>
            <person name="Overmann J."/>
            <person name="Amann R."/>
            <person name="Jetten M.S.M."/>
            <person name="Mascher T."/>
            <person name="Medema M.H."/>
            <person name="Devos D.P."/>
            <person name="Kaster A.-K."/>
            <person name="Ovreas L."/>
            <person name="Rohde M."/>
            <person name="Galperin M.Y."/>
            <person name="Jogler C."/>
        </authorList>
    </citation>
    <scope>NUCLEOTIDE SEQUENCE [LARGE SCALE GENOMIC DNA]</scope>
    <source>
        <strain evidence="2 3">Pla100</strain>
    </source>
</reference>
<gene>
    <name evidence="2" type="ORF">Pla100_07310</name>
</gene>
<dbReference type="EMBL" id="SJPM01000001">
    <property type="protein sequence ID" value="TWU03801.1"/>
    <property type="molecule type" value="Genomic_DNA"/>
</dbReference>
<dbReference type="NCBIfam" id="TIGR04294">
    <property type="entry name" value="pre_pil_HX9DG"/>
    <property type="match status" value="1"/>
</dbReference>
<dbReference type="InterPro" id="IPR012902">
    <property type="entry name" value="N_methyl_site"/>
</dbReference>
<proteinExistence type="predicted"/>
<evidence type="ECO:0000259" key="1">
    <source>
        <dbReference type="Pfam" id="PF07596"/>
    </source>
</evidence>
<dbReference type="InterPro" id="IPR027558">
    <property type="entry name" value="Pre_pil_HX9DG_C"/>
</dbReference>
<dbReference type="PANTHER" id="PTHR30093:SF2">
    <property type="entry name" value="TYPE II SECRETION SYSTEM PROTEIN H"/>
    <property type="match status" value="1"/>
</dbReference>
<protein>
    <submittedName>
        <fullName evidence="2">Putative major pilin subunit</fullName>
    </submittedName>
</protein>
<dbReference type="Proteomes" id="UP000316213">
    <property type="component" value="Unassembled WGS sequence"/>
</dbReference>
<dbReference type="InterPro" id="IPR045584">
    <property type="entry name" value="Pilin-like"/>
</dbReference>
<dbReference type="RefSeq" id="WP_146576250.1">
    <property type="nucleotide sequence ID" value="NZ_SJPM01000001.1"/>
</dbReference>
<dbReference type="AlphaFoldDB" id="A0A5C6AWF9"/>
<comment type="caution">
    <text evidence="2">The sequence shown here is derived from an EMBL/GenBank/DDBJ whole genome shotgun (WGS) entry which is preliminary data.</text>
</comment>
<feature type="domain" description="DUF1559" evidence="1">
    <location>
        <begin position="36"/>
        <end position="333"/>
    </location>
</feature>
<dbReference type="Gene3D" id="3.30.700.10">
    <property type="entry name" value="Glycoprotein, Type 4 Pilin"/>
    <property type="match status" value="1"/>
</dbReference>
<dbReference type="NCBIfam" id="TIGR02532">
    <property type="entry name" value="IV_pilin_GFxxxE"/>
    <property type="match status" value="1"/>
</dbReference>
<dbReference type="PROSITE" id="PS00409">
    <property type="entry name" value="PROKAR_NTER_METHYL"/>
    <property type="match status" value="1"/>
</dbReference>
<name>A0A5C6AWF9_9BACT</name>
<dbReference type="Pfam" id="PF07963">
    <property type="entry name" value="N_methyl"/>
    <property type="match status" value="1"/>
</dbReference>
<accession>A0A5C6AWF9</accession>
<dbReference type="SUPFAM" id="SSF54523">
    <property type="entry name" value="Pili subunits"/>
    <property type="match status" value="1"/>
</dbReference>
<sequence length="366" mass="38907">MMKCFPTARRGFTLVELLVVIAIIGVLVGLLLPAVQAAREAARRMQCSNNMKQLGLAIHNYHSTYNQFPAGAVSFQGYSWGNTRPVSAAMFLMPFIEMSNLYEQFEQDAKVAAPGSAPWDSPALRAAGPQSAFLCPSSAGASETAFNGISKCLYVFSVGDEMWHNGRVNSQEASATAQGDARSMFLPSLPTAMRESKRSFSSILDGTANTIAMSEVAGTPRELATVRGDVASFNGIYNGSRSLPGPCMNVPRAANNPRQYLTGADVWRGLILSDGRTVNNKFTTTLPPNAPSCAFGGTNDSWGTYAPSSEHQGGVQSLMFDGAVRFITDSIDSGNINAPSVTSGESPYGIWGALGSPQGSEVNLME</sequence>
<organism evidence="2 3">
    <name type="scientific">Neorhodopirellula pilleata</name>
    <dbReference type="NCBI Taxonomy" id="2714738"/>
    <lineage>
        <taxon>Bacteria</taxon>
        <taxon>Pseudomonadati</taxon>
        <taxon>Planctomycetota</taxon>
        <taxon>Planctomycetia</taxon>
        <taxon>Pirellulales</taxon>
        <taxon>Pirellulaceae</taxon>
        <taxon>Neorhodopirellula</taxon>
    </lineage>
</organism>
<keyword evidence="3" id="KW-1185">Reference proteome</keyword>
<dbReference type="Pfam" id="PF07596">
    <property type="entry name" value="SBP_bac_10"/>
    <property type="match status" value="1"/>
</dbReference>
<dbReference type="InterPro" id="IPR011453">
    <property type="entry name" value="DUF1559"/>
</dbReference>
<dbReference type="PANTHER" id="PTHR30093">
    <property type="entry name" value="GENERAL SECRETION PATHWAY PROTEIN G"/>
    <property type="match status" value="1"/>
</dbReference>